<reference evidence="1" key="2">
    <citation type="submission" date="2022-01" db="EMBL/GenBank/DDBJ databases">
        <authorList>
            <person name="Yamashiro T."/>
            <person name="Shiraishi A."/>
            <person name="Satake H."/>
            <person name="Nakayama K."/>
        </authorList>
    </citation>
    <scope>NUCLEOTIDE SEQUENCE</scope>
</reference>
<organism evidence="1 2">
    <name type="scientific">Tanacetum coccineum</name>
    <dbReference type="NCBI Taxonomy" id="301880"/>
    <lineage>
        <taxon>Eukaryota</taxon>
        <taxon>Viridiplantae</taxon>
        <taxon>Streptophyta</taxon>
        <taxon>Embryophyta</taxon>
        <taxon>Tracheophyta</taxon>
        <taxon>Spermatophyta</taxon>
        <taxon>Magnoliopsida</taxon>
        <taxon>eudicotyledons</taxon>
        <taxon>Gunneridae</taxon>
        <taxon>Pentapetalae</taxon>
        <taxon>asterids</taxon>
        <taxon>campanulids</taxon>
        <taxon>Asterales</taxon>
        <taxon>Asteraceae</taxon>
        <taxon>Asteroideae</taxon>
        <taxon>Anthemideae</taxon>
        <taxon>Anthemidinae</taxon>
        <taxon>Tanacetum</taxon>
    </lineage>
</organism>
<sequence length="167" mass="18687">MISCPLLVGFCEREDVQSGVKDCMEKNLEEDAGEFLSSFYSSDCCSWIPLMKIEDVPTVIAPTKTPHCSAINTSPWIGVIYGPLKNLTLLHNALSETNKGCRLESSFWYDSSGDRFNRSLELISWRMAKHENSYGPVTNARKYVLNCILVSDCAIPSFDFNLNCGQV</sequence>
<keyword evidence="2" id="KW-1185">Reference proteome</keyword>
<comment type="caution">
    <text evidence="1">The sequence shown here is derived from an EMBL/GenBank/DDBJ whole genome shotgun (WGS) entry which is preliminary data.</text>
</comment>
<name>A0ABQ5HLF6_9ASTR</name>
<evidence type="ECO:0000313" key="1">
    <source>
        <dbReference type="EMBL" id="GJT88065.1"/>
    </source>
</evidence>
<accession>A0ABQ5HLF6</accession>
<reference evidence="1" key="1">
    <citation type="journal article" date="2022" name="Int. J. Mol. Sci.">
        <title>Draft Genome of Tanacetum Coccineum: Genomic Comparison of Closely Related Tanacetum-Family Plants.</title>
        <authorList>
            <person name="Yamashiro T."/>
            <person name="Shiraishi A."/>
            <person name="Nakayama K."/>
            <person name="Satake H."/>
        </authorList>
    </citation>
    <scope>NUCLEOTIDE SEQUENCE</scope>
</reference>
<dbReference type="Proteomes" id="UP001151760">
    <property type="component" value="Unassembled WGS sequence"/>
</dbReference>
<proteinExistence type="predicted"/>
<evidence type="ECO:0000313" key="2">
    <source>
        <dbReference type="Proteomes" id="UP001151760"/>
    </source>
</evidence>
<dbReference type="EMBL" id="BQNB010019695">
    <property type="protein sequence ID" value="GJT88065.1"/>
    <property type="molecule type" value="Genomic_DNA"/>
</dbReference>
<gene>
    <name evidence="1" type="ORF">Tco_1069782</name>
</gene>
<protein>
    <submittedName>
        <fullName evidence="1">Uncharacterized protein</fullName>
    </submittedName>
</protein>